<dbReference type="EMBL" id="JACHIW010000001">
    <property type="protein sequence ID" value="MBB5157129.1"/>
    <property type="molecule type" value="Genomic_DNA"/>
</dbReference>
<dbReference type="Proteomes" id="UP000584374">
    <property type="component" value="Unassembled WGS sequence"/>
</dbReference>
<gene>
    <name evidence="2" type="ORF">BJ970_004663</name>
</gene>
<protein>
    <submittedName>
        <fullName evidence="2">Uncharacterized protein</fullName>
    </submittedName>
</protein>
<reference evidence="2 3" key="1">
    <citation type="submission" date="2020-08" db="EMBL/GenBank/DDBJ databases">
        <title>Sequencing the genomes of 1000 actinobacteria strains.</title>
        <authorList>
            <person name="Klenk H.-P."/>
        </authorList>
    </citation>
    <scope>NUCLEOTIDE SEQUENCE [LARGE SCALE GENOMIC DNA]</scope>
    <source>
        <strain evidence="2 3">DSM 45584</strain>
    </source>
</reference>
<organism evidence="2 3">
    <name type="scientific">Saccharopolyspora phatthalungensis</name>
    <dbReference type="NCBI Taxonomy" id="664693"/>
    <lineage>
        <taxon>Bacteria</taxon>
        <taxon>Bacillati</taxon>
        <taxon>Actinomycetota</taxon>
        <taxon>Actinomycetes</taxon>
        <taxon>Pseudonocardiales</taxon>
        <taxon>Pseudonocardiaceae</taxon>
        <taxon>Saccharopolyspora</taxon>
    </lineage>
</organism>
<sequence length="60" mass="6511">MISALFRPRRSPMCPKISPPRGRARNPTQKVPKAARVPSAGETSGKKSFPKTSAEADPYT</sequence>
<accession>A0A840QEW4</accession>
<evidence type="ECO:0000256" key="1">
    <source>
        <dbReference type="SAM" id="MobiDB-lite"/>
    </source>
</evidence>
<evidence type="ECO:0000313" key="2">
    <source>
        <dbReference type="EMBL" id="MBB5157129.1"/>
    </source>
</evidence>
<dbReference type="AlphaFoldDB" id="A0A840QEW4"/>
<keyword evidence="3" id="KW-1185">Reference proteome</keyword>
<evidence type="ECO:0000313" key="3">
    <source>
        <dbReference type="Proteomes" id="UP000584374"/>
    </source>
</evidence>
<feature type="region of interest" description="Disordered" evidence="1">
    <location>
        <begin position="1"/>
        <end position="60"/>
    </location>
</feature>
<proteinExistence type="predicted"/>
<comment type="caution">
    <text evidence="2">The sequence shown here is derived from an EMBL/GenBank/DDBJ whole genome shotgun (WGS) entry which is preliminary data.</text>
</comment>
<name>A0A840QEW4_9PSEU</name>